<evidence type="ECO:0000256" key="1">
    <source>
        <dbReference type="SAM" id="MobiDB-lite"/>
    </source>
</evidence>
<dbReference type="EMBL" id="JACIDZ010000011">
    <property type="protein sequence ID" value="MBB4123277.1"/>
    <property type="molecule type" value="Genomic_DNA"/>
</dbReference>
<evidence type="ECO:0000313" key="3">
    <source>
        <dbReference type="Proteomes" id="UP000530571"/>
    </source>
</evidence>
<proteinExistence type="predicted"/>
<protein>
    <submittedName>
        <fullName evidence="2">Uncharacterized protein</fullName>
    </submittedName>
</protein>
<dbReference type="RefSeq" id="WP_183488092.1">
    <property type="nucleotide sequence ID" value="NZ_JACIDZ010000011.1"/>
</dbReference>
<comment type="caution">
    <text evidence="2">The sequence shown here is derived from an EMBL/GenBank/DDBJ whole genome shotgun (WGS) entry which is preliminary data.</text>
</comment>
<dbReference type="AlphaFoldDB" id="A0A7W6PAF2"/>
<evidence type="ECO:0000313" key="2">
    <source>
        <dbReference type="EMBL" id="MBB4123277.1"/>
    </source>
</evidence>
<name>A0A7W6PAF2_9HYPH</name>
<accession>A0A7W6PAF2</accession>
<feature type="compositionally biased region" description="Basic and acidic residues" evidence="1">
    <location>
        <begin position="78"/>
        <end position="89"/>
    </location>
</feature>
<gene>
    <name evidence="2" type="ORF">GGR30_003220</name>
</gene>
<reference evidence="2 3" key="1">
    <citation type="submission" date="2020-08" db="EMBL/GenBank/DDBJ databases">
        <title>Genomic Encyclopedia of Type Strains, Phase IV (KMG-IV): sequencing the most valuable type-strain genomes for metagenomic binning, comparative biology and taxonomic classification.</title>
        <authorList>
            <person name="Goeker M."/>
        </authorList>
    </citation>
    <scope>NUCLEOTIDE SEQUENCE [LARGE SCALE GENOMIC DNA]</scope>
    <source>
        <strain evidence="2 3">DSM 28101</strain>
    </source>
</reference>
<organism evidence="2 3">
    <name type="scientific">Martelella radicis</name>
    <dbReference type="NCBI Taxonomy" id="1397476"/>
    <lineage>
        <taxon>Bacteria</taxon>
        <taxon>Pseudomonadati</taxon>
        <taxon>Pseudomonadota</taxon>
        <taxon>Alphaproteobacteria</taxon>
        <taxon>Hyphomicrobiales</taxon>
        <taxon>Aurantimonadaceae</taxon>
        <taxon>Martelella</taxon>
    </lineage>
</organism>
<feature type="region of interest" description="Disordered" evidence="1">
    <location>
        <begin position="78"/>
        <end position="97"/>
    </location>
</feature>
<keyword evidence="3" id="KW-1185">Reference proteome</keyword>
<dbReference type="Proteomes" id="UP000530571">
    <property type="component" value="Unassembled WGS sequence"/>
</dbReference>
<sequence length="97" mass="11264">MSKRDDFLFAVQTAILADCILRQSKKDPTSKEKTFSHPAHIIGRMDDLLYAADRIPEHMTAFEAAHSYCFYMIDSLREDDERSSGREAELPSWFARY</sequence>